<protein>
    <recommendedName>
        <fullName evidence="2">Surface presentation of antigen domain-containing protein</fullName>
    </recommendedName>
</protein>
<sequence>MAQVSVAGTAEISASPDEPGRQQASDKTMAQRMEEALRRRASEHRTADDMPGAAPLWFWSMPMDRSPPLRLDAMSGGSPSSGEGVSSAQQARSTSADNRDATDPSTRHDGARKAFVELLRANRLVGDGPPQSVTDKRTDASLAAGTSQVGADSALAQRRNARAQMTDGVGGIGGTADLGDIGESTTSAADAHAVTALGAASEVGRESAPGAGPRHDARERSHRGEGGVGAPGTSTPPVTQGYALAPLPGVRRFAAQVPHKPTAPRAPVHPSPSDVARRSITGGDGMRYAFGSWGKGHFVNVQVVQVDGRRGFVLGASDAMVQRRLSAALPGAASSSDEGSLRPVGVSAVEAVEELDSTNDEDAGC</sequence>
<feature type="region of interest" description="Disordered" evidence="1">
    <location>
        <begin position="1"/>
        <end position="151"/>
    </location>
</feature>
<proteinExistence type="predicted"/>
<feature type="compositionally biased region" description="Basic and acidic residues" evidence="1">
    <location>
        <begin position="97"/>
        <end position="115"/>
    </location>
</feature>
<feature type="compositionally biased region" description="Low complexity" evidence="1">
    <location>
        <begin position="75"/>
        <end position="87"/>
    </location>
</feature>
<feature type="region of interest" description="Disordered" evidence="1">
    <location>
        <begin position="198"/>
        <end position="238"/>
    </location>
</feature>
<accession>A0A5E5ALX9</accession>
<evidence type="ECO:0000313" key="4">
    <source>
        <dbReference type="Proteomes" id="UP000335538"/>
    </source>
</evidence>
<organism evidence="3 4">
    <name type="scientific">Pandoraea sputorum</name>
    <dbReference type="NCBI Taxonomy" id="93222"/>
    <lineage>
        <taxon>Bacteria</taxon>
        <taxon>Pseudomonadati</taxon>
        <taxon>Pseudomonadota</taxon>
        <taxon>Betaproteobacteria</taxon>
        <taxon>Burkholderiales</taxon>
        <taxon>Burkholderiaceae</taxon>
        <taxon>Pandoraea</taxon>
    </lineage>
</organism>
<gene>
    <name evidence="3" type="ORF">PSP31121_00146</name>
</gene>
<feature type="compositionally biased region" description="Basic and acidic residues" evidence="1">
    <location>
        <begin position="213"/>
        <end position="225"/>
    </location>
</feature>
<evidence type="ECO:0000313" key="3">
    <source>
        <dbReference type="EMBL" id="VVE74086.1"/>
    </source>
</evidence>
<dbReference type="InterPro" id="IPR056746">
    <property type="entry name" value="SPAN_dom"/>
</dbReference>
<dbReference type="Proteomes" id="UP000335538">
    <property type="component" value="Unassembled WGS sequence"/>
</dbReference>
<evidence type="ECO:0000256" key="1">
    <source>
        <dbReference type="SAM" id="MobiDB-lite"/>
    </source>
</evidence>
<dbReference type="Pfam" id="PF02510">
    <property type="entry name" value="SPAN"/>
    <property type="match status" value="1"/>
</dbReference>
<evidence type="ECO:0000259" key="2">
    <source>
        <dbReference type="Pfam" id="PF02510"/>
    </source>
</evidence>
<dbReference type="RefSeq" id="WP_150807832.1">
    <property type="nucleotide sequence ID" value="NZ_CABPSR010000001.1"/>
</dbReference>
<feature type="domain" description="Surface presentation of antigen" evidence="2">
    <location>
        <begin position="284"/>
        <end position="333"/>
    </location>
</feature>
<dbReference type="EMBL" id="CABPSR010000001">
    <property type="protein sequence ID" value="VVE74086.1"/>
    <property type="molecule type" value="Genomic_DNA"/>
</dbReference>
<name>A0A5E5ALX9_9BURK</name>
<feature type="region of interest" description="Disordered" evidence="1">
    <location>
        <begin position="328"/>
        <end position="348"/>
    </location>
</feature>
<dbReference type="AlphaFoldDB" id="A0A5E5ALX9"/>
<reference evidence="3 4" key="1">
    <citation type="submission" date="2019-08" db="EMBL/GenBank/DDBJ databases">
        <authorList>
            <person name="Peeters C."/>
        </authorList>
    </citation>
    <scope>NUCLEOTIDE SEQUENCE [LARGE SCALE GENOMIC DNA]</scope>
    <source>
        <strain evidence="3 4">LMG 31121</strain>
    </source>
</reference>
<feature type="compositionally biased region" description="Basic and acidic residues" evidence="1">
    <location>
        <begin position="32"/>
        <end position="48"/>
    </location>
</feature>